<feature type="repeat" description="WD" evidence="5">
    <location>
        <begin position="150"/>
        <end position="191"/>
    </location>
</feature>
<feature type="repeat" description="ANK" evidence="4">
    <location>
        <begin position="472"/>
        <end position="504"/>
    </location>
</feature>
<dbReference type="InterPro" id="IPR015943">
    <property type="entry name" value="WD40/YVTN_repeat-like_dom_sf"/>
</dbReference>
<dbReference type="Pfam" id="PF00400">
    <property type="entry name" value="WD40"/>
    <property type="match status" value="4"/>
</dbReference>
<feature type="repeat" description="WD" evidence="5">
    <location>
        <begin position="116"/>
        <end position="142"/>
    </location>
</feature>
<dbReference type="EMBL" id="HBGU01033196">
    <property type="protein sequence ID" value="CAD9456773.1"/>
    <property type="molecule type" value="Transcribed_RNA"/>
</dbReference>
<evidence type="ECO:0000256" key="6">
    <source>
        <dbReference type="SAM" id="MobiDB-lite"/>
    </source>
</evidence>
<dbReference type="SUPFAM" id="SSF50978">
    <property type="entry name" value="WD40 repeat-like"/>
    <property type="match status" value="1"/>
</dbReference>
<feature type="repeat" description="ANK" evidence="4">
    <location>
        <begin position="439"/>
        <end position="471"/>
    </location>
</feature>
<proteinExistence type="predicted"/>
<dbReference type="AlphaFoldDB" id="A0A7S2DM95"/>
<dbReference type="CDD" id="cd00200">
    <property type="entry name" value="WD40"/>
    <property type="match status" value="1"/>
</dbReference>
<dbReference type="Pfam" id="PF13637">
    <property type="entry name" value="Ank_4"/>
    <property type="match status" value="1"/>
</dbReference>
<evidence type="ECO:0000256" key="3">
    <source>
        <dbReference type="ARBA" id="ARBA00023043"/>
    </source>
</evidence>
<dbReference type="InterPro" id="IPR001680">
    <property type="entry name" value="WD40_rpt"/>
</dbReference>
<gene>
    <name evidence="7" type="ORF">CBRE1094_LOCUS18101</name>
</gene>
<dbReference type="Gene3D" id="1.25.40.20">
    <property type="entry name" value="Ankyrin repeat-containing domain"/>
    <property type="match status" value="2"/>
</dbReference>
<evidence type="ECO:0000256" key="1">
    <source>
        <dbReference type="ARBA" id="ARBA00022574"/>
    </source>
</evidence>
<keyword evidence="1 5" id="KW-0853">WD repeat</keyword>
<feature type="repeat" description="ANK" evidence="4">
    <location>
        <begin position="372"/>
        <end position="404"/>
    </location>
</feature>
<dbReference type="PROSITE" id="PS50088">
    <property type="entry name" value="ANK_REPEAT"/>
    <property type="match status" value="5"/>
</dbReference>
<dbReference type="PROSITE" id="PS50294">
    <property type="entry name" value="WD_REPEATS_REGION"/>
    <property type="match status" value="3"/>
</dbReference>
<name>A0A7S2DM95_9EUKA</name>
<dbReference type="PROSITE" id="PS50297">
    <property type="entry name" value="ANK_REP_REGION"/>
    <property type="match status" value="4"/>
</dbReference>
<dbReference type="SUPFAM" id="SSF48403">
    <property type="entry name" value="Ankyrin repeat"/>
    <property type="match status" value="1"/>
</dbReference>
<dbReference type="PANTHER" id="PTHR24171">
    <property type="entry name" value="ANKYRIN REPEAT DOMAIN-CONTAINING PROTEIN 39-RELATED"/>
    <property type="match status" value="1"/>
</dbReference>
<evidence type="ECO:0000256" key="4">
    <source>
        <dbReference type="PROSITE-ProRule" id="PRU00023"/>
    </source>
</evidence>
<feature type="repeat" description="WD" evidence="5">
    <location>
        <begin position="221"/>
        <end position="243"/>
    </location>
</feature>
<feature type="compositionally biased region" description="Polar residues" evidence="6">
    <location>
        <begin position="630"/>
        <end position="645"/>
    </location>
</feature>
<sequence>MAAGAGDHLMLSRLGLGDENAEKAGSSTLLLHESVVNAVTFLKDGLLATAAGKVVALWDVNACSMKQQLNHEGAVNALQLNHDGTLLATCGNDRKVTNWSLPKGEKVKELSLDGWVKAVTFSRNGDMLAAAGATASVHVWDLPAYFERHKLPHEGTVNALAFTVDGTVLASGGMDKHVRVWDISSGVQLHALQHDEYVLALAFAPAMRQNEVPGVVNPPVLAAGGGDRRISIWNTSSGELKSTLQRDATVYAMTFSPTGDLLATGGGDKQVSLWSRHGRLLCESLALDGAIKALGFSDSGTELACATGKEVRLSTVAPDPLTGEARLKPHMNEEMSRIVNLPLLRATKEGDLDTVDHLLEVGIVDVNFANQHGDTPLILACWYGHKFIAARLLDHGALLDLTNCDGNCALNVAAYRGNAEAVEMLLRHKATVDMPDHMTGKTALVKAAYVGHTPTAIALLDAKADVNTADSQGYTSLAFATSFNHEYMLQVLLHADADPNIQDVFGITPLIHAAARGRLETVHLLLQAGARPLLVDSEGKTALDYAESAQFADIVAELRDAAKLMPQTVPSTPNLNLASFSLDGSPTTPRMTPRVPNSLEVNKSVMTPRVPTSAGGDMTARRLGGADTGSAKSGSPSPAITKTQLSPLSTQTLSYLSKKLVHLSVMLEQDTVVADTSYPTFAR</sequence>
<keyword evidence="2" id="KW-0677">Repeat</keyword>
<dbReference type="InterPro" id="IPR019775">
    <property type="entry name" value="WD40_repeat_CS"/>
</dbReference>
<dbReference type="InterPro" id="IPR002110">
    <property type="entry name" value="Ankyrin_rpt"/>
</dbReference>
<reference evidence="7" key="1">
    <citation type="submission" date="2021-01" db="EMBL/GenBank/DDBJ databases">
        <authorList>
            <person name="Corre E."/>
            <person name="Pelletier E."/>
            <person name="Niang G."/>
            <person name="Scheremetjew M."/>
            <person name="Finn R."/>
            <person name="Kale V."/>
            <person name="Holt S."/>
            <person name="Cochrane G."/>
            <person name="Meng A."/>
            <person name="Brown T."/>
            <person name="Cohen L."/>
        </authorList>
    </citation>
    <scope>NUCLEOTIDE SEQUENCE</scope>
    <source>
        <strain evidence="7">UTEX LB 985</strain>
    </source>
</reference>
<dbReference type="PROSITE" id="PS50082">
    <property type="entry name" value="WD_REPEATS_2"/>
    <property type="match status" value="5"/>
</dbReference>
<dbReference type="Pfam" id="PF12796">
    <property type="entry name" value="Ank_2"/>
    <property type="match status" value="2"/>
</dbReference>
<dbReference type="PROSITE" id="PS00678">
    <property type="entry name" value="WD_REPEATS_1"/>
    <property type="match status" value="1"/>
</dbReference>
<evidence type="ECO:0000256" key="2">
    <source>
        <dbReference type="ARBA" id="ARBA00022737"/>
    </source>
</evidence>
<dbReference type="Gene3D" id="2.130.10.10">
    <property type="entry name" value="YVTN repeat-like/Quinoprotein amine dehydrogenase"/>
    <property type="match status" value="2"/>
</dbReference>
<organism evidence="7">
    <name type="scientific">Haptolina brevifila</name>
    <dbReference type="NCBI Taxonomy" id="156173"/>
    <lineage>
        <taxon>Eukaryota</taxon>
        <taxon>Haptista</taxon>
        <taxon>Haptophyta</taxon>
        <taxon>Prymnesiophyceae</taxon>
        <taxon>Prymnesiales</taxon>
        <taxon>Prymnesiaceae</taxon>
        <taxon>Haptolina</taxon>
    </lineage>
</organism>
<feature type="repeat" description="ANK" evidence="4">
    <location>
        <begin position="405"/>
        <end position="437"/>
    </location>
</feature>
<evidence type="ECO:0000313" key="7">
    <source>
        <dbReference type="EMBL" id="CAD9456773.1"/>
    </source>
</evidence>
<evidence type="ECO:0008006" key="8">
    <source>
        <dbReference type="Google" id="ProtNLM"/>
    </source>
</evidence>
<evidence type="ECO:0000256" key="5">
    <source>
        <dbReference type="PROSITE-ProRule" id="PRU00221"/>
    </source>
</evidence>
<keyword evidence="3 4" id="KW-0040">ANK repeat</keyword>
<feature type="repeat" description="ANK" evidence="4">
    <location>
        <begin position="505"/>
        <end position="537"/>
    </location>
</feature>
<feature type="region of interest" description="Disordered" evidence="6">
    <location>
        <begin position="607"/>
        <end position="645"/>
    </location>
</feature>
<feature type="repeat" description="WD" evidence="5">
    <location>
        <begin position="243"/>
        <end position="275"/>
    </location>
</feature>
<protein>
    <recommendedName>
        <fullName evidence="8">Guanine nucleotide-binding protein subunit beta-like protein</fullName>
    </recommendedName>
</protein>
<accession>A0A7S2DM95</accession>
<dbReference type="InterPro" id="IPR036770">
    <property type="entry name" value="Ankyrin_rpt-contain_sf"/>
</dbReference>
<dbReference type="InterPro" id="IPR036322">
    <property type="entry name" value="WD40_repeat_dom_sf"/>
</dbReference>
<dbReference type="SMART" id="SM00320">
    <property type="entry name" value="WD40"/>
    <property type="match status" value="6"/>
</dbReference>
<dbReference type="SMART" id="SM00248">
    <property type="entry name" value="ANK"/>
    <property type="match status" value="7"/>
</dbReference>
<feature type="repeat" description="WD" evidence="5">
    <location>
        <begin position="68"/>
        <end position="109"/>
    </location>
</feature>